<dbReference type="EMBL" id="JBHMDM010000007">
    <property type="protein sequence ID" value="MFB9378420.1"/>
    <property type="molecule type" value="Genomic_DNA"/>
</dbReference>
<dbReference type="GO" id="GO:0052621">
    <property type="term" value="F:diguanylate cyclase activity"/>
    <property type="evidence" value="ECO:0007669"/>
    <property type="project" value="UniProtKB-EC"/>
</dbReference>
<dbReference type="PROSITE" id="PS51257">
    <property type="entry name" value="PROKAR_LIPOPROTEIN"/>
    <property type="match status" value="1"/>
</dbReference>
<dbReference type="PANTHER" id="PTHR44757:SF2">
    <property type="entry name" value="BIOFILM ARCHITECTURE MAINTENANCE PROTEIN MBAA"/>
    <property type="match status" value="1"/>
</dbReference>
<keyword evidence="4" id="KW-1185">Reference proteome</keyword>
<gene>
    <name evidence="3" type="ORF">ACFFVI_15735</name>
</gene>
<reference evidence="3 4" key="1">
    <citation type="submission" date="2024-09" db="EMBL/GenBank/DDBJ databases">
        <authorList>
            <person name="Sun Q."/>
            <person name="Mori K."/>
        </authorList>
    </citation>
    <scope>NUCLEOTIDE SEQUENCE [LARGE SCALE GENOMIC DNA]</scope>
    <source>
        <strain evidence="3 4">TISTR 1856</strain>
    </source>
</reference>
<accession>A0ABV5LWF2</accession>
<keyword evidence="3" id="KW-0548">Nucleotidyltransferase</keyword>
<name>A0ABV5LWF2_9ACTN</name>
<feature type="transmembrane region" description="Helical" evidence="1">
    <location>
        <begin position="118"/>
        <end position="140"/>
    </location>
</feature>
<keyword evidence="3" id="KW-0808">Transferase</keyword>
<dbReference type="InterPro" id="IPR029787">
    <property type="entry name" value="Nucleotide_cyclase"/>
</dbReference>
<organism evidence="3 4">
    <name type="scientific">Kineococcus gynurae</name>
    <dbReference type="NCBI Taxonomy" id="452979"/>
    <lineage>
        <taxon>Bacteria</taxon>
        <taxon>Bacillati</taxon>
        <taxon>Actinomycetota</taxon>
        <taxon>Actinomycetes</taxon>
        <taxon>Kineosporiales</taxon>
        <taxon>Kineosporiaceae</taxon>
        <taxon>Kineococcus</taxon>
    </lineage>
</organism>
<evidence type="ECO:0000313" key="4">
    <source>
        <dbReference type="Proteomes" id="UP001589748"/>
    </source>
</evidence>
<dbReference type="NCBIfam" id="TIGR00254">
    <property type="entry name" value="GGDEF"/>
    <property type="match status" value="1"/>
</dbReference>
<keyword evidence="1" id="KW-0812">Transmembrane</keyword>
<keyword evidence="1" id="KW-0472">Membrane</keyword>
<dbReference type="CDD" id="cd01949">
    <property type="entry name" value="GGDEF"/>
    <property type="match status" value="1"/>
</dbReference>
<feature type="transmembrane region" description="Helical" evidence="1">
    <location>
        <begin position="80"/>
        <end position="106"/>
    </location>
</feature>
<evidence type="ECO:0000313" key="3">
    <source>
        <dbReference type="EMBL" id="MFB9378420.1"/>
    </source>
</evidence>
<dbReference type="PANTHER" id="PTHR44757">
    <property type="entry name" value="DIGUANYLATE CYCLASE DGCP"/>
    <property type="match status" value="1"/>
</dbReference>
<keyword evidence="1" id="KW-1133">Transmembrane helix</keyword>
<proteinExistence type="predicted"/>
<evidence type="ECO:0000256" key="1">
    <source>
        <dbReference type="SAM" id="Phobius"/>
    </source>
</evidence>
<dbReference type="SUPFAM" id="SSF55073">
    <property type="entry name" value="Nucleotide cyclase"/>
    <property type="match status" value="1"/>
</dbReference>
<sequence>MTRSSPRAGARSGAPLSSAVAGAVATACAFTALGALAGSTPVPPGWGWTIWFVFGVLRADVLQVRLGGGDLADRTVRRMLLGLAVGTAGLLATGLAPLLPLLGAVVAGTHLQWNPRRAAFGGLASAFGCSAVLAAAATLGHRPGLLVPPVPGLAWAGALLLGGLLLFGLVVLNLFVIAVEGRRTADELARLQRQREHDLEQTARQDPLTGLLNRRGLAEGVARLGPDLPAGTTVVFVDLDGFKAVNDRFGRAVGDDLLSRVAERLRAEAGEPALLARLGGDEFVVVLGPGRAGGDPATVERFRAAVPAASGPDGAAVRCGASVGVVVADGRTGWSELLGRADAAMYADKQTTGRDGRA</sequence>
<dbReference type="InterPro" id="IPR043128">
    <property type="entry name" value="Rev_trsase/Diguanyl_cyclase"/>
</dbReference>
<dbReference type="InterPro" id="IPR000160">
    <property type="entry name" value="GGDEF_dom"/>
</dbReference>
<feature type="transmembrane region" description="Helical" evidence="1">
    <location>
        <begin position="152"/>
        <end position="176"/>
    </location>
</feature>
<dbReference type="EC" id="2.7.7.65" evidence="3"/>
<feature type="domain" description="GGDEF" evidence="2">
    <location>
        <begin position="230"/>
        <end position="358"/>
    </location>
</feature>
<dbReference type="PROSITE" id="PS50887">
    <property type="entry name" value="GGDEF"/>
    <property type="match status" value="1"/>
</dbReference>
<dbReference type="InterPro" id="IPR052155">
    <property type="entry name" value="Biofilm_reg_signaling"/>
</dbReference>
<dbReference type="SMART" id="SM00267">
    <property type="entry name" value="GGDEF"/>
    <property type="match status" value="1"/>
</dbReference>
<comment type="caution">
    <text evidence="3">The sequence shown here is derived from an EMBL/GenBank/DDBJ whole genome shotgun (WGS) entry which is preliminary data.</text>
</comment>
<dbReference type="RefSeq" id="WP_380136965.1">
    <property type="nucleotide sequence ID" value="NZ_JBHLUI010000008.1"/>
</dbReference>
<dbReference type="Pfam" id="PF00990">
    <property type="entry name" value="GGDEF"/>
    <property type="match status" value="1"/>
</dbReference>
<feature type="transmembrane region" description="Helical" evidence="1">
    <location>
        <begin position="12"/>
        <end position="36"/>
    </location>
</feature>
<dbReference type="Proteomes" id="UP001589748">
    <property type="component" value="Unassembled WGS sequence"/>
</dbReference>
<protein>
    <submittedName>
        <fullName evidence="3">Diguanylate cyclase domain-containing protein</fullName>
        <ecNumber evidence="3">2.7.7.65</ecNumber>
    </submittedName>
</protein>
<dbReference type="Gene3D" id="3.30.70.270">
    <property type="match status" value="1"/>
</dbReference>
<evidence type="ECO:0000259" key="2">
    <source>
        <dbReference type="PROSITE" id="PS50887"/>
    </source>
</evidence>